<name>A0A5C3M3Q0_9AGAR</name>
<sequence length="55" mass="5923">MGVILNVDRHSTSASVACLSFIAKLVILSALSRICAFKFSQPAAMGQILRVQMEV</sequence>
<gene>
    <name evidence="2" type="ORF">BDQ12DRAFT_682835</name>
</gene>
<keyword evidence="3" id="KW-1185">Reference proteome</keyword>
<evidence type="ECO:0000256" key="1">
    <source>
        <dbReference type="SAM" id="Phobius"/>
    </source>
</evidence>
<organism evidence="2 3">
    <name type="scientific">Crucibulum laeve</name>
    <dbReference type="NCBI Taxonomy" id="68775"/>
    <lineage>
        <taxon>Eukaryota</taxon>
        <taxon>Fungi</taxon>
        <taxon>Dikarya</taxon>
        <taxon>Basidiomycota</taxon>
        <taxon>Agaricomycotina</taxon>
        <taxon>Agaricomycetes</taxon>
        <taxon>Agaricomycetidae</taxon>
        <taxon>Agaricales</taxon>
        <taxon>Agaricineae</taxon>
        <taxon>Nidulariaceae</taxon>
        <taxon>Crucibulum</taxon>
    </lineage>
</organism>
<protein>
    <submittedName>
        <fullName evidence="2">Uncharacterized protein</fullName>
    </submittedName>
</protein>
<evidence type="ECO:0000313" key="2">
    <source>
        <dbReference type="EMBL" id="TFK38996.1"/>
    </source>
</evidence>
<keyword evidence="1" id="KW-0812">Transmembrane</keyword>
<keyword evidence="1" id="KW-1133">Transmembrane helix</keyword>
<proteinExistence type="predicted"/>
<reference evidence="2 3" key="1">
    <citation type="journal article" date="2019" name="Nat. Ecol. Evol.">
        <title>Megaphylogeny resolves global patterns of mushroom evolution.</title>
        <authorList>
            <person name="Varga T."/>
            <person name="Krizsan K."/>
            <person name="Foldi C."/>
            <person name="Dima B."/>
            <person name="Sanchez-Garcia M."/>
            <person name="Sanchez-Ramirez S."/>
            <person name="Szollosi G.J."/>
            <person name="Szarkandi J.G."/>
            <person name="Papp V."/>
            <person name="Albert L."/>
            <person name="Andreopoulos W."/>
            <person name="Angelini C."/>
            <person name="Antonin V."/>
            <person name="Barry K.W."/>
            <person name="Bougher N.L."/>
            <person name="Buchanan P."/>
            <person name="Buyck B."/>
            <person name="Bense V."/>
            <person name="Catcheside P."/>
            <person name="Chovatia M."/>
            <person name="Cooper J."/>
            <person name="Damon W."/>
            <person name="Desjardin D."/>
            <person name="Finy P."/>
            <person name="Geml J."/>
            <person name="Haridas S."/>
            <person name="Hughes K."/>
            <person name="Justo A."/>
            <person name="Karasinski D."/>
            <person name="Kautmanova I."/>
            <person name="Kiss B."/>
            <person name="Kocsube S."/>
            <person name="Kotiranta H."/>
            <person name="LaButti K.M."/>
            <person name="Lechner B.E."/>
            <person name="Liimatainen K."/>
            <person name="Lipzen A."/>
            <person name="Lukacs Z."/>
            <person name="Mihaltcheva S."/>
            <person name="Morgado L.N."/>
            <person name="Niskanen T."/>
            <person name="Noordeloos M.E."/>
            <person name="Ohm R.A."/>
            <person name="Ortiz-Santana B."/>
            <person name="Ovrebo C."/>
            <person name="Racz N."/>
            <person name="Riley R."/>
            <person name="Savchenko A."/>
            <person name="Shiryaev A."/>
            <person name="Soop K."/>
            <person name="Spirin V."/>
            <person name="Szebenyi C."/>
            <person name="Tomsovsky M."/>
            <person name="Tulloss R.E."/>
            <person name="Uehling J."/>
            <person name="Grigoriev I.V."/>
            <person name="Vagvolgyi C."/>
            <person name="Papp T."/>
            <person name="Martin F.M."/>
            <person name="Miettinen O."/>
            <person name="Hibbett D.S."/>
            <person name="Nagy L.G."/>
        </authorList>
    </citation>
    <scope>NUCLEOTIDE SEQUENCE [LARGE SCALE GENOMIC DNA]</scope>
    <source>
        <strain evidence="2 3">CBS 166.37</strain>
    </source>
</reference>
<dbReference type="EMBL" id="ML213601">
    <property type="protein sequence ID" value="TFK38996.1"/>
    <property type="molecule type" value="Genomic_DNA"/>
</dbReference>
<evidence type="ECO:0000313" key="3">
    <source>
        <dbReference type="Proteomes" id="UP000308652"/>
    </source>
</evidence>
<dbReference type="Proteomes" id="UP000308652">
    <property type="component" value="Unassembled WGS sequence"/>
</dbReference>
<dbReference type="AlphaFoldDB" id="A0A5C3M3Q0"/>
<accession>A0A5C3M3Q0</accession>
<feature type="transmembrane region" description="Helical" evidence="1">
    <location>
        <begin position="12"/>
        <end position="31"/>
    </location>
</feature>
<keyword evidence="1" id="KW-0472">Membrane</keyword>